<reference evidence="2 3" key="1">
    <citation type="submission" date="2019-10" db="EMBL/GenBank/DDBJ databases">
        <authorList>
            <person name="Palmer J.M."/>
        </authorList>
    </citation>
    <scope>NUCLEOTIDE SEQUENCE [LARGE SCALE GENOMIC DNA]</scope>
    <source>
        <strain evidence="2 3">TWF506</strain>
    </source>
</reference>
<dbReference type="AlphaFoldDB" id="A0AAN8NHP8"/>
<name>A0AAN8NHP8_9PEZI</name>
<evidence type="ECO:0000313" key="2">
    <source>
        <dbReference type="EMBL" id="KAK6517091.1"/>
    </source>
</evidence>
<protein>
    <submittedName>
        <fullName evidence="2">Uncharacterized protein</fullName>
    </submittedName>
</protein>
<accession>A0AAN8NHP8</accession>
<keyword evidence="3" id="KW-1185">Reference proteome</keyword>
<comment type="caution">
    <text evidence="2">The sequence shown here is derived from an EMBL/GenBank/DDBJ whole genome shotgun (WGS) entry which is preliminary data.</text>
</comment>
<dbReference type="Proteomes" id="UP001307849">
    <property type="component" value="Unassembled WGS sequence"/>
</dbReference>
<dbReference type="EMBL" id="JAVHJM010000003">
    <property type="protein sequence ID" value="KAK6517091.1"/>
    <property type="molecule type" value="Genomic_DNA"/>
</dbReference>
<evidence type="ECO:0000256" key="1">
    <source>
        <dbReference type="SAM" id="SignalP"/>
    </source>
</evidence>
<keyword evidence="1" id="KW-0732">Signal</keyword>
<organism evidence="2 3">
    <name type="scientific">Arthrobotrys conoides</name>
    <dbReference type="NCBI Taxonomy" id="74498"/>
    <lineage>
        <taxon>Eukaryota</taxon>
        <taxon>Fungi</taxon>
        <taxon>Dikarya</taxon>
        <taxon>Ascomycota</taxon>
        <taxon>Pezizomycotina</taxon>
        <taxon>Orbiliomycetes</taxon>
        <taxon>Orbiliales</taxon>
        <taxon>Orbiliaceae</taxon>
        <taxon>Arthrobotrys</taxon>
    </lineage>
</organism>
<sequence>MKFLAIAAVALGFAGSGLAAPRPEAASPETAAPPQGTKCETPVVVTVTAKLSPVHVDYRKIIPEVSRIDCKGCPLEIKTVTETHPNWRGKITRNVTHEEKHVPVYMCEVIVAIPEVTGVNVEGNDTKKDN</sequence>
<gene>
    <name evidence="2" type="ORF">TWF506_006969</name>
</gene>
<feature type="signal peptide" evidence="1">
    <location>
        <begin position="1"/>
        <end position="19"/>
    </location>
</feature>
<evidence type="ECO:0000313" key="3">
    <source>
        <dbReference type="Proteomes" id="UP001307849"/>
    </source>
</evidence>
<feature type="chain" id="PRO_5043005077" evidence="1">
    <location>
        <begin position="20"/>
        <end position="130"/>
    </location>
</feature>
<proteinExistence type="predicted"/>